<evidence type="ECO:0000313" key="3">
    <source>
        <dbReference type="EMBL" id="ELA42242.1"/>
    </source>
</evidence>
<evidence type="ECO:0000259" key="2">
    <source>
        <dbReference type="Pfam" id="PF22456"/>
    </source>
</evidence>
<dbReference type="GeneID" id="19881358"/>
<feature type="domain" description="Coenzyme PQQ synthesis protein F-like C-terminal lobe" evidence="2">
    <location>
        <begin position="106"/>
        <end position="198"/>
    </location>
</feature>
<dbReference type="EMBL" id="JH370133">
    <property type="protein sequence ID" value="ELA42242.1"/>
    <property type="molecule type" value="Genomic_DNA"/>
</dbReference>
<keyword evidence="4" id="KW-1185">Reference proteome</keyword>
<dbReference type="InterPro" id="IPR011249">
    <property type="entry name" value="Metalloenz_LuxS/M16"/>
</dbReference>
<dbReference type="Pfam" id="PF22456">
    <property type="entry name" value="PqqF-like_C_4"/>
    <property type="match status" value="1"/>
</dbReference>
<name>L2GPK8_VITCO</name>
<accession>L2GPK8</accession>
<dbReference type="PANTHER" id="PTHR43690">
    <property type="entry name" value="NARDILYSIN"/>
    <property type="match status" value="1"/>
</dbReference>
<evidence type="ECO:0000313" key="4">
    <source>
        <dbReference type="Proteomes" id="UP000011082"/>
    </source>
</evidence>
<keyword evidence="1" id="KW-0479">Metal-binding</keyword>
<dbReference type="VEuPathDB" id="MicrosporidiaDB:VICG_00641"/>
<dbReference type="RefSeq" id="XP_007604093.1">
    <property type="nucleotide sequence ID" value="XM_007604031.1"/>
</dbReference>
<reference evidence="4" key="1">
    <citation type="submission" date="2011-05" db="EMBL/GenBank/DDBJ databases">
        <title>The genome sequence of Vittaforma corneae strain ATCC 50505.</title>
        <authorList>
            <consortium name="The Broad Institute Genome Sequencing Platform"/>
            <person name="Cuomo C."/>
            <person name="Didier E."/>
            <person name="Bowers L."/>
            <person name="Young S.K."/>
            <person name="Zeng Q."/>
            <person name="Gargeya S."/>
            <person name="Fitzgerald M."/>
            <person name="Haas B."/>
            <person name="Abouelleil A."/>
            <person name="Alvarado L."/>
            <person name="Arachchi H.M."/>
            <person name="Berlin A."/>
            <person name="Chapman S.B."/>
            <person name="Gearin G."/>
            <person name="Goldberg J."/>
            <person name="Griggs A."/>
            <person name="Gujja S."/>
            <person name="Hansen M."/>
            <person name="Heiman D."/>
            <person name="Howarth C."/>
            <person name="Larimer J."/>
            <person name="Lui A."/>
            <person name="MacDonald P.J.P."/>
            <person name="McCowen C."/>
            <person name="Montmayeur A."/>
            <person name="Murphy C."/>
            <person name="Neiman D."/>
            <person name="Pearson M."/>
            <person name="Priest M."/>
            <person name="Roberts A."/>
            <person name="Saif S."/>
            <person name="Shea T."/>
            <person name="Sisk P."/>
            <person name="Stolte C."/>
            <person name="Sykes S."/>
            <person name="Wortman J."/>
            <person name="Nusbaum C."/>
            <person name="Birren B."/>
        </authorList>
    </citation>
    <scope>NUCLEOTIDE SEQUENCE [LARGE SCALE GENOMIC DNA]</scope>
    <source>
        <strain evidence="4">ATCC 50505</strain>
    </source>
</reference>
<organism evidence="3 4">
    <name type="scientific">Vittaforma corneae (strain ATCC 50505)</name>
    <name type="common">Microsporidian parasite</name>
    <name type="synonym">Nosema corneum</name>
    <dbReference type="NCBI Taxonomy" id="993615"/>
    <lineage>
        <taxon>Eukaryota</taxon>
        <taxon>Fungi</taxon>
        <taxon>Fungi incertae sedis</taxon>
        <taxon>Microsporidia</taxon>
        <taxon>Nosematidae</taxon>
        <taxon>Vittaforma</taxon>
    </lineage>
</organism>
<dbReference type="PANTHER" id="PTHR43690:SF18">
    <property type="entry name" value="INSULIN-DEGRADING ENZYME-RELATED"/>
    <property type="match status" value="1"/>
</dbReference>
<evidence type="ECO:0000256" key="1">
    <source>
        <dbReference type="ARBA" id="ARBA00022723"/>
    </source>
</evidence>
<dbReference type="OrthoDB" id="2196263at2759"/>
<gene>
    <name evidence="3" type="ORF">VICG_00641</name>
</gene>
<dbReference type="STRING" id="993615.L2GPK8"/>
<dbReference type="InParanoid" id="L2GPK8"/>
<dbReference type="Proteomes" id="UP000011082">
    <property type="component" value="Unassembled WGS sequence"/>
</dbReference>
<protein>
    <recommendedName>
        <fullName evidence="2">Coenzyme PQQ synthesis protein F-like C-terminal lobe domain-containing protein</fullName>
    </recommendedName>
</protein>
<proteinExistence type="predicted"/>
<dbReference type="Gene3D" id="3.30.830.10">
    <property type="entry name" value="Metalloenzyme, LuxS/M16 peptidase-like"/>
    <property type="match status" value="1"/>
</dbReference>
<dbReference type="AlphaFoldDB" id="L2GPK8"/>
<sequence length="250" mass="29053">MGKDQVKFVENFYCTILSVGNTKFEDLENLFNFIGSNSRKPLINIDSSVNTVEFKTLDKFNTGVCMFYRINGQRSEVDFKDHEELETVPTNSEVSVYDYNTAIGRLIQQIAHERFFHELRTTEELGYVVYCAVKHILSSEYLVFVVQSEKSIDFLEQRILKFVIDLKTHISEMDSEEFESHKESLIGFYEEPIVNLEDLSTAITNQLTKGNIDLNYDRKMVEIVKKLTKQNIGDSDILNEYVRVNSIKHQ</sequence>
<dbReference type="GO" id="GO:0046872">
    <property type="term" value="F:metal ion binding"/>
    <property type="evidence" value="ECO:0007669"/>
    <property type="project" value="UniProtKB-KW"/>
</dbReference>
<dbReference type="HOGENOM" id="CLU_1112060_0_0_1"/>
<dbReference type="InterPro" id="IPR050626">
    <property type="entry name" value="Peptidase_M16"/>
</dbReference>
<dbReference type="InterPro" id="IPR054734">
    <property type="entry name" value="PqqF-like_C_4"/>
</dbReference>
<dbReference type="SUPFAM" id="SSF63411">
    <property type="entry name" value="LuxS/MPP-like metallohydrolase"/>
    <property type="match status" value="1"/>
</dbReference>